<organism evidence="1 2">
    <name type="scientific">Dunaliella salina</name>
    <name type="common">Green alga</name>
    <name type="synonym">Protococcus salinus</name>
    <dbReference type="NCBI Taxonomy" id="3046"/>
    <lineage>
        <taxon>Eukaryota</taxon>
        <taxon>Viridiplantae</taxon>
        <taxon>Chlorophyta</taxon>
        <taxon>core chlorophytes</taxon>
        <taxon>Chlorophyceae</taxon>
        <taxon>CS clade</taxon>
        <taxon>Chlamydomonadales</taxon>
        <taxon>Dunaliellaceae</taxon>
        <taxon>Dunaliella</taxon>
    </lineage>
</organism>
<evidence type="ECO:0008006" key="3">
    <source>
        <dbReference type="Google" id="ProtNLM"/>
    </source>
</evidence>
<accession>A0ABQ7H3L3</accession>
<dbReference type="Proteomes" id="UP000815325">
    <property type="component" value="Unassembled WGS sequence"/>
</dbReference>
<dbReference type="EMBL" id="MU069485">
    <property type="protein sequence ID" value="KAF5841452.1"/>
    <property type="molecule type" value="Genomic_DNA"/>
</dbReference>
<evidence type="ECO:0000313" key="1">
    <source>
        <dbReference type="EMBL" id="KAF5841451.1"/>
    </source>
</evidence>
<protein>
    <recommendedName>
        <fullName evidence="3">Encoded protein</fullName>
    </recommendedName>
</protein>
<reference evidence="1" key="2">
    <citation type="submission" date="2020-06" db="EMBL/GenBank/DDBJ databases">
        <authorList>
            <consortium name="DOE Joint Genome Institute"/>
            <person name="Calhoun S."/>
            <person name="Polle J.E."/>
            <person name="Mckie-Krisberg Z."/>
            <person name="Prochnik S."/>
            <person name="Neofotis P."/>
            <person name="Yim W.C."/>
            <person name="Hathwaik L.T."/>
            <person name="Jenkins J."/>
            <person name="Molina H."/>
            <person name="Bunkenborg J."/>
            <person name="Grigoriev I.V."/>
            <person name="Barry K."/>
            <person name="Schmutz J."/>
            <person name="Jin E."/>
            <person name="Cushman J.C."/>
            <person name="Magnuson J.K."/>
        </authorList>
    </citation>
    <scope>NUCLEOTIDE SEQUENCE</scope>
    <source>
        <strain evidence="1">CCAP 19/18</strain>
    </source>
</reference>
<proteinExistence type="predicted"/>
<sequence>MACSQHSIACHPTFPRPPTLHDAGVQAFHRCRLSSHSSQMSPLLQKWSSAPATAVYWRVRTHHACCMMQLSQLFGMRARSAGKQCSAHFPGREEVQWGRELQQRCFLTDIPMQIRAVLLGFRGLTNNEGLNERAEDAYTDQFQAAQSVGQSTSTSLIVLQLAVSFFYLRALPGCQVRLVKEQAGTASVSGPGCSSDSVLVADLAAGAAIHLWRANPRRGQCSALCQFHCATGAVPGRPPDSCCGARTEGLVTFASILTAAGRHNKSYHFSSAVQFKLAYCDCGYTNVHRRRAFVRVSCQGEATF</sequence>
<evidence type="ECO:0000313" key="2">
    <source>
        <dbReference type="Proteomes" id="UP000815325"/>
    </source>
</evidence>
<reference evidence="1" key="1">
    <citation type="submission" date="2017-08" db="EMBL/GenBank/DDBJ databases">
        <authorList>
            <person name="Polle J.E."/>
            <person name="Barry K."/>
            <person name="Cushman J."/>
            <person name="Schmutz J."/>
            <person name="Tran D."/>
            <person name="Hathwaick L.T."/>
            <person name="Yim W.C."/>
            <person name="Jenkins J."/>
            <person name="Mckie-Krisberg Z.M."/>
            <person name="Prochnik S."/>
            <person name="Lindquist E."/>
            <person name="Dockter R.B."/>
            <person name="Adam C."/>
            <person name="Molina H."/>
            <person name="Bunkerborg J."/>
            <person name="Jin E."/>
            <person name="Buchheim M."/>
            <person name="Magnuson J."/>
        </authorList>
    </citation>
    <scope>NUCLEOTIDE SEQUENCE</scope>
    <source>
        <strain evidence="1">CCAP 19/18</strain>
    </source>
</reference>
<name>A0ABQ7H3L3_DUNSA</name>
<comment type="caution">
    <text evidence="1">The sequence shown here is derived from an EMBL/GenBank/DDBJ whole genome shotgun (WGS) entry which is preliminary data.</text>
</comment>
<dbReference type="EMBL" id="MU069485">
    <property type="protein sequence ID" value="KAF5841451.1"/>
    <property type="molecule type" value="Genomic_DNA"/>
</dbReference>
<gene>
    <name evidence="1" type="ORF">DUNSADRAFT_12896</name>
</gene>
<keyword evidence="2" id="KW-1185">Reference proteome</keyword>